<organism evidence="10 11">
    <name type="scientific">Phlebotomus papatasi</name>
    <name type="common">Sandfly</name>
    <dbReference type="NCBI Taxonomy" id="29031"/>
    <lineage>
        <taxon>Eukaryota</taxon>
        <taxon>Metazoa</taxon>
        <taxon>Ecdysozoa</taxon>
        <taxon>Arthropoda</taxon>
        <taxon>Hexapoda</taxon>
        <taxon>Insecta</taxon>
        <taxon>Pterygota</taxon>
        <taxon>Neoptera</taxon>
        <taxon>Endopterygota</taxon>
        <taxon>Diptera</taxon>
        <taxon>Nematocera</taxon>
        <taxon>Psychodoidea</taxon>
        <taxon>Psychodidae</taxon>
        <taxon>Phlebotomus</taxon>
        <taxon>Phlebotomus</taxon>
    </lineage>
</organism>
<keyword evidence="5 8" id="KW-0520">NAD</keyword>
<comment type="similarity">
    <text evidence="8">Belongs to the NnrD/CARKD family.</text>
</comment>
<evidence type="ECO:0000256" key="2">
    <source>
        <dbReference type="ARBA" id="ARBA00022741"/>
    </source>
</evidence>
<dbReference type="VEuPathDB" id="VectorBase:PPAPM1_012337"/>
<comment type="function">
    <text evidence="8">Catalyzes the dehydration of the S-form of NAD(P)HX at the expense of ATP, which is converted to ADP. Together with NAD(P)HX epimerase, which catalyzes the epimerization of the S- and R-forms, the enzyme allows the repair of both epimers of NAD(P)HX, a damaged form of NAD(P)H that is a result of enzymatic or heat-dependent hydration.</text>
</comment>
<evidence type="ECO:0000313" key="11">
    <source>
        <dbReference type="Proteomes" id="UP000092462"/>
    </source>
</evidence>
<dbReference type="GO" id="GO:0110051">
    <property type="term" value="P:metabolite repair"/>
    <property type="evidence" value="ECO:0007669"/>
    <property type="project" value="TreeGrafter"/>
</dbReference>
<evidence type="ECO:0000256" key="4">
    <source>
        <dbReference type="ARBA" id="ARBA00022857"/>
    </source>
</evidence>
<comment type="cofactor">
    <cofactor evidence="8">
        <name>Mg(2+)</name>
        <dbReference type="ChEBI" id="CHEBI:18420"/>
    </cofactor>
</comment>
<feature type="binding site" evidence="8">
    <location>
        <begin position="195"/>
        <end position="201"/>
    </location>
    <ligand>
        <name>(6S)-NADPHX</name>
        <dbReference type="ChEBI" id="CHEBI:64076"/>
    </ligand>
</feature>
<accession>A0A1B0DJ45</accession>
<dbReference type="SUPFAM" id="SSF53613">
    <property type="entry name" value="Ribokinase-like"/>
    <property type="match status" value="1"/>
</dbReference>
<feature type="domain" description="YjeF C-terminal" evidence="9">
    <location>
        <begin position="42"/>
        <end position="322"/>
    </location>
</feature>
<evidence type="ECO:0000256" key="5">
    <source>
        <dbReference type="ARBA" id="ARBA00023027"/>
    </source>
</evidence>
<keyword evidence="3 8" id="KW-0067">ATP-binding</keyword>
<dbReference type="Proteomes" id="UP000092462">
    <property type="component" value="Unassembled WGS sequence"/>
</dbReference>
<evidence type="ECO:0000259" key="9">
    <source>
        <dbReference type="PROSITE" id="PS51383"/>
    </source>
</evidence>
<dbReference type="Gene3D" id="3.40.1190.20">
    <property type="match status" value="1"/>
</dbReference>
<protein>
    <recommendedName>
        <fullName evidence="8">ATP-dependent (S)-NAD(P)H-hydrate dehydratase</fullName>
        <ecNumber evidence="8">4.2.1.93</ecNumber>
    </recommendedName>
    <alternativeName>
        <fullName evidence="8">ATP-dependent NAD(P)HX dehydratase</fullName>
    </alternativeName>
</protein>
<dbReference type="EnsemblMetazoa" id="PPAI008182-RA">
    <property type="protein sequence ID" value="PPAI008182-PA"/>
    <property type="gene ID" value="PPAI008182"/>
</dbReference>
<dbReference type="VEuPathDB" id="VectorBase:PPAI008182"/>
<sequence>MPFAVLSKRAGFLLASGRVSRSIQAMARRNSAGMSDSVYGDLLERARAVVPRLETNLHKGQAGRIGIVGGSVEYTGAPYFAGISALRVGADLVHVFCCQSAAMVIKSYSPDLIVHPVLDDHCAMEKMEKWLDRLHVLVVGPGLGREHAVLENVAALLKHCRHSGIKVILDADALHLLTLDFSLARDLSGAILTPNAVEYRRLFGETKSLNDLREIIGKEVTVLEKGLSDKIYDVTLTNQVYYVPPGGSARRCGGQGDLLSGALATFYCWALNCKQETNPALVACFAASILTKHCNEEAFREKGRGTLCCDMIEQIPKIFRKHFEHF</sequence>
<dbReference type="FunFam" id="3.40.1190.20:FF:000023">
    <property type="entry name" value="ATP-dependent (S)-NAD(P)H-hydrate dehydratase"/>
    <property type="match status" value="1"/>
</dbReference>
<dbReference type="GO" id="GO:0005524">
    <property type="term" value="F:ATP binding"/>
    <property type="evidence" value="ECO:0007669"/>
    <property type="project" value="UniProtKB-KW"/>
</dbReference>
<feature type="binding site" evidence="8">
    <location>
        <position position="142"/>
    </location>
    <ligand>
        <name>(6S)-NADPHX</name>
        <dbReference type="ChEBI" id="CHEBI:64076"/>
    </ligand>
</feature>
<dbReference type="PANTHER" id="PTHR12592:SF0">
    <property type="entry name" value="ATP-DEPENDENT (S)-NAD(P)H-HYDRATE DEHYDRATASE"/>
    <property type="match status" value="1"/>
</dbReference>
<comment type="catalytic activity">
    <reaction evidence="8">
        <text>(6S)-NADHX + ATP = ADP + phosphate + NADH + H(+)</text>
        <dbReference type="Rhea" id="RHEA:19017"/>
        <dbReference type="ChEBI" id="CHEBI:15378"/>
        <dbReference type="ChEBI" id="CHEBI:30616"/>
        <dbReference type="ChEBI" id="CHEBI:43474"/>
        <dbReference type="ChEBI" id="CHEBI:57945"/>
        <dbReference type="ChEBI" id="CHEBI:64074"/>
        <dbReference type="ChEBI" id="CHEBI:456216"/>
        <dbReference type="EC" id="4.2.1.93"/>
    </reaction>
</comment>
<keyword evidence="2 8" id="KW-0547">Nucleotide-binding</keyword>
<dbReference type="EMBL" id="AJVK01006199">
    <property type="status" value="NOT_ANNOTATED_CDS"/>
    <property type="molecule type" value="Genomic_DNA"/>
</dbReference>
<dbReference type="Pfam" id="PF01256">
    <property type="entry name" value="Carb_kinase"/>
    <property type="match status" value="1"/>
</dbReference>
<dbReference type="NCBIfam" id="TIGR00196">
    <property type="entry name" value="yjeF_cterm"/>
    <property type="match status" value="1"/>
</dbReference>
<dbReference type="PANTHER" id="PTHR12592">
    <property type="entry name" value="ATP-DEPENDENT (S)-NAD(P)H-HYDRATE DEHYDRATASE FAMILY MEMBER"/>
    <property type="match status" value="1"/>
</dbReference>
<feature type="binding site" evidence="8">
    <location>
        <begin position="225"/>
        <end position="229"/>
    </location>
    <ligand>
        <name>ATP</name>
        <dbReference type="ChEBI" id="CHEBI:30616"/>
    </ligand>
</feature>
<comment type="catalytic activity">
    <reaction evidence="7 8">
        <text>(6S)-NADPHX + ATP = ADP + phosphate + NADPH + H(+)</text>
        <dbReference type="Rhea" id="RHEA:32231"/>
        <dbReference type="ChEBI" id="CHEBI:15378"/>
        <dbReference type="ChEBI" id="CHEBI:30616"/>
        <dbReference type="ChEBI" id="CHEBI:43474"/>
        <dbReference type="ChEBI" id="CHEBI:57783"/>
        <dbReference type="ChEBI" id="CHEBI:64076"/>
        <dbReference type="ChEBI" id="CHEBI:456216"/>
        <dbReference type="EC" id="4.2.1.93"/>
    </reaction>
</comment>
<keyword evidence="1 8" id="KW-0597">Phosphoprotein</keyword>
<feature type="binding site" evidence="8">
    <location>
        <begin position="247"/>
        <end position="256"/>
    </location>
    <ligand>
        <name>ATP</name>
        <dbReference type="ChEBI" id="CHEBI:30616"/>
    </ligand>
</feature>
<dbReference type="GO" id="GO:0047453">
    <property type="term" value="F:ATP-dependent NAD(P)H-hydrate dehydratase activity"/>
    <property type="evidence" value="ECO:0007669"/>
    <property type="project" value="UniProtKB-UniRule"/>
</dbReference>
<dbReference type="InterPro" id="IPR029056">
    <property type="entry name" value="Ribokinase-like"/>
</dbReference>
<keyword evidence="6 8" id="KW-0456">Lyase</keyword>
<name>A0A1B0DJ45_PHLPP</name>
<feature type="binding site" evidence="8">
    <location>
        <position position="257"/>
    </location>
    <ligand>
        <name>(6S)-NADPHX</name>
        <dbReference type="ChEBI" id="CHEBI:64076"/>
    </ligand>
</feature>
<dbReference type="GO" id="GO:0046496">
    <property type="term" value="P:nicotinamide nucleotide metabolic process"/>
    <property type="evidence" value="ECO:0007669"/>
    <property type="project" value="UniProtKB-UniRule"/>
</dbReference>
<dbReference type="AlphaFoldDB" id="A0A1B0DJ45"/>
<dbReference type="EC" id="4.2.1.93" evidence="8"/>
<dbReference type="PROSITE" id="PS51383">
    <property type="entry name" value="YJEF_C_3"/>
    <property type="match status" value="1"/>
</dbReference>
<evidence type="ECO:0000256" key="7">
    <source>
        <dbReference type="ARBA" id="ARBA00047472"/>
    </source>
</evidence>
<evidence type="ECO:0000256" key="6">
    <source>
        <dbReference type="ARBA" id="ARBA00023239"/>
    </source>
</evidence>
<reference evidence="10" key="1">
    <citation type="submission" date="2022-08" db="UniProtKB">
        <authorList>
            <consortium name="EnsemblMetazoa"/>
        </authorList>
    </citation>
    <scope>IDENTIFICATION</scope>
    <source>
        <strain evidence="10">Israel</strain>
    </source>
</reference>
<dbReference type="CDD" id="cd01171">
    <property type="entry name" value="YXKO-related"/>
    <property type="match status" value="1"/>
</dbReference>
<dbReference type="HAMAP" id="MF_01965">
    <property type="entry name" value="NADHX_dehydratase"/>
    <property type="match status" value="1"/>
</dbReference>
<proteinExistence type="inferred from homology"/>
<keyword evidence="4" id="KW-0521">NADP</keyword>
<evidence type="ECO:0000256" key="1">
    <source>
        <dbReference type="ARBA" id="ARBA00022553"/>
    </source>
</evidence>
<evidence type="ECO:0000313" key="10">
    <source>
        <dbReference type="EnsemblMetazoa" id="PPAI008182-PA"/>
    </source>
</evidence>
<evidence type="ECO:0000256" key="8">
    <source>
        <dbReference type="HAMAP-Rule" id="MF_03157"/>
    </source>
</evidence>
<dbReference type="InterPro" id="IPR000631">
    <property type="entry name" value="CARKD"/>
</dbReference>
<keyword evidence="11" id="KW-1185">Reference proteome</keyword>
<evidence type="ECO:0000256" key="3">
    <source>
        <dbReference type="ARBA" id="ARBA00022840"/>
    </source>
</evidence>